<dbReference type="EMBL" id="CP070619">
    <property type="protein sequence ID" value="QSE89915.1"/>
    <property type="molecule type" value="Genomic_DNA"/>
</dbReference>
<keyword evidence="3" id="KW-0804">Transcription</keyword>
<keyword evidence="7" id="KW-1185">Reference proteome</keyword>
<accession>A0A974W3D2</accession>
<dbReference type="InterPro" id="IPR036271">
    <property type="entry name" value="Tet_transcr_reg_TetR-rel_C_sf"/>
</dbReference>
<dbReference type="SUPFAM" id="SSF48498">
    <property type="entry name" value="Tetracyclin repressor-like, C-terminal domain"/>
    <property type="match status" value="1"/>
</dbReference>
<dbReference type="Pfam" id="PF16859">
    <property type="entry name" value="TetR_C_11"/>
    <property type="match status" value="1"/>
</dbReference>
<reference evidence="6 7" key="2">
    <citation type="journal article" date="2022" name="Arch. Microbiol.">
        <title>Rhodococcus pseudokoreensis sp. nov. isolated from the rhizosphere of young M26 apple rootstocks.</title>
        <authorList>
            <person name="Kampfer P."/>
            <person name="Glaeser S.P."/>
            <person name="Blom J."/>
            <person name="Wolf J."/>
            <person name="Benning S."/>
            <person name="Schloter M."/>
            <person name="Neumann-Schaal M."/>
        </authorList>
    </citation>
    <scope>NUCLEOTIDE SEQUENCE [LARGE SCALE GENOMIC DNA]</scope>
    <source>
        <strain evidence="6 7">R79</strain>
    </source>
</reference>
<proteinExistence type="predicted"/>
<dbReference type="Pfam" id="PF00440">
    <property type="entry name" value="TetR_N"/>
    <property type="match status" value="1"/>
</dbReference>
<feature type="DNA-binding region" description="H-T-H motif" evidence="4">
    <location>
        <begin position="37"/>
        <end position="56"/>
    </location>
</feature>
<protein>
    <submittedName>
        <fullName evidence="6">TetR/AcrR family transcriptional regulator</fullName>
    </submittedName>
</protein>
<dbReference type="RefSeq" id="WP_206006443.1">
    <property type="nucleotide sequence ID" value="NZ_CP070619.1"/>
</dbReference>
<dbReference type="InterPro" id="IPR050109">
    <property type="entry name" value="HTH-type_TetR-like_transc_reg"/>
</dbReference>
<reference evidence="6 7" key="1">
    <citation type="journal article" date="2021" name="Microbiol. Resour. Announc.">
        <title>Complete Genome Sequences of Two Rhodococcus sp. Strains with Large and Linear Chromosomes, Isolated from Apple Rhizosphere.</title>
        <authorList>
            <person name="Benning S."/>
            <person name="Brugnone N."/>
            <person name="Siani R."/>
            <person name="Kublik S."/>
            <person name="Schloter M."/>
            <person name="Rad V."/>
        </authorList>
    </citation>
    <scope>NUCLEOTIDE SEQUENCE [LARGE SCALE GENOMIC DNA]</scope>
    <source>
        <strain evidence="6 7">R79</strain>
    </source>
</reference>
<keyword evidence="1" id="KW-0805">Transcription regulation</keyword>
<feature type="domain" description="HTH tetR-type" evidence="5">
    <location>
        <begin position="14"/>
        <end position="74"/>
    </location>
</feature>
<evidence type="ECO:0000256" key="2">
    <source>
        <dbReference type="ARBA" id="ARBA00023125"/>
    </source>
</evidence>
<dbReference type="InterPro" id="IPR009057">
    <property type="entry name" value="Homeodomain-like_sf"/>
</dbReference>
<dbReference type="PANTHER" id="PTHR30055:SF148">
    <property type="entry name" value="TETR-FAMILY TRANSCRIPTIONAL REGULATOR"/>
    <property type="match status" value="1"/>
</dbReference>
<dbReference type="SUPFAM" id="SSF46689">
    <property type="entry name" value="Homeodomain-like"/>
    <property type="match status" value="1"/>
</dbReference>
<evidence type="ECO:0000259" key="5">
    <source>
        <dbReference type="PROSITE" id="PS50977"/>
    </source>
</evidence>
<evidence type="ECO:0000256" key="1">
    <source>
        <dbReference type="ARBA" id="ARBA00023015"/>
    </source>
</evidence>
<dbReference type="Gene3D" id="1.10.357.10">
    <property type="entry name" value="Tetracycline Repressor, domain 2"/>
    <property type="match status" value="1"/>
</dbReference>
<organism evidence="6 7">
    <name type="scientific">Rhodococcus pseudokoreensis</name>
    <dbReference type="NCBI Taxonomy" id="2811421"/>
    <lineage>
        <taxon>Bacteria</taxon>
        <taxon>Bacillati</taxon>
        <taxon>Actinomycetota</taxon>
        <taxon>Actinomycetes</taxon>
        <taxon>Mycobacteriales</taxon>
        <taxon>Nocardiaceae</taxon>
        <taxon>Rhodococcus</taxon>
    </lineage>
</organism>
<evidence type="ECO:0000256" key="4">
    <source>
        <dbReference type="PROSITE-ProRule" id="PRU00335"/>
    </source>
</evidence>
<evidence type="ECO:0000313" key="7">
    <source>
        <dbReference type="Proteomes" id="UP000662986"/>
    </source>
</evidence>
<evidence type="ECO:0000313" key="6">
    <source>
        <dbReference type="EMBL" id="QSE89915.1"/>
    </source>
</evidence>
<dbReference type="InterPro" id="IPR001647">
    <property type="entry name" value="HTH_TetR"/>
</dbReference>
<keyword evidence="2 4" id="KW-0238">DNA-binding</keyword>
<dbReference type="InterPro" id="IPR011075">
    <property type="entry name" value="TetR_C"/>
</dbReference>
<dbReference type="Gene3D" id="1.10.10.60">
    <property type="entry name" value="Homeodomain-like"/>
    <property type="match status" value="1"/>
</dbReference>
<name>A0A974W3D2_9NOCA</name>
<evidence type="ECO:0000256" key="3">
    <source>
        <dbReference type="ARBA" id="ARBA00023163"/>
    </source>
</evidence>
<gene>
    <name evidence="6" type="ORF">JWS13_15445</name>
</gene>
<dbReference type="Proteomes" id="UP000662986">
    <property type="component" value="Chromosome"/>
</dbReference>
<dbReference type="PANTHER" id="PTHR30055">
    <property type="entry name" value="HTH-TYPE TRANSCRIPTIONAL REGULATOR RUTR"/>
    <property type="match status" value="1"/>
</dbReference>
<dbReference type="PROSITE" id="PS50977">
    <property type="entry name" value="HTH_TETR_2"/>
    <property type="match status" value="1"/>
</dbReference>
<sequence>MTEPGNRRPGGRSARVRRAVLDATLDLLHTHGMDGLTVADVSARAEVHETTIYRRWGTRENLMIDALLEDAEESLPIPDTGSLRDDLIGYLTSLAVYLGTPRGNDFDRALAAAGDDPAASAARNHYWNTRYARSGHIITRAIDRGELPDTTDPRQTVEMLVAPLHFKVVLTREPLDPNLPARLVDTLLHGIAATQPAPMTTTRTTGISESMRP</sequence>